<gene>
    <name evidence="2" type="ORF">CCMP2556_LOCUS1964</name>
</gene>
<feature type="transmembrane region" description="Helical" evidence="1">
    <location>
        <begin position="212"/>
        <end position="229"/>
    </location>
</feature>
<protein>
    <submittedName>
        <fullName evidence="2">Uncharacterized protein</fullName>
    </submittedName>
</protein>
<keyword evidence="1" id="KW-0812">Transmembrane</keyword>
<keyword evidence="1" id="KW-1133">Transmembrane helix</keyword>
<evidence type="ECO:0000313" key="3">
    <source>
        <dbReference type="Proteomes" id="UP001642484"/>
    </source>
</evidence>
<evidence type="ECO:0000313" key="2">
    <source>
        <dbReference type="EMBL" id="CAK8990199.1"/>
    </source>
</evidence>
<accession>A0ABP0HM19</accession>
<keyword evidence="3" id="KW-1185">Reference proteome</keyword>
<comment type="caution">
    <text evidence="2">The sequence shown here is derived from an EMBL/GenBank/DDBJ whole genome shotgun (WGS) entry which is preliminary data.</text>
</comment>
<organism evidence="2 3">
    <name type="scientific">Durusdinium trenchii</name>
    <dbReference type="NCBI Taxonomy" id="1381693"/>
    <lineage>
        <taxon>Eukaryota</taxon>
        <taxon>Sar</taxon>
        <taxon>Alveolata</taxon>
        <taxon>Dinophyceae</taxon>
        <taxon>Suessiales</taxon>
        <taxon>Symbiodiniaceae</taxon>
        <taxon>Durusdinium</taxon>
    </lineage>
</organism>
<dbReference type="Proteomes" id="UP001642484">
    <property type="component" value="Unassembled WGS sequence"/>
</dbReference>
<name>A0ABP0HM19_9DINO</name>
<sequence>MLRCALQRRPVRPWSRMCRAWRSSATLPEPSTSENRQCIVMTSNLIAMASNRIAMLRRHFEDAHQWRMTEVFGDKMVATPPSAAHVFISCAFLEGIFLCVNVGTFSPLIFEMFMPYHLKYTALVFAWWGGTYLGLNTARFGPLVQGPWIFCRTLAGPMGVTLGALGLVLADGVAGLGPWPSYWLMIICYSGMSSFDVALARRKLLPPWLLKWKLGISGLIVASLFFGVLKGRYLEKNAQRLILEAE</sequence>
<feature type="transmembrane region" description="Helical" evidence="1">
    <location>
        <begin position="147"/>
        <end position="170"/>
    </location>
</feature>
<keyword evidence="1" id="KW-0472">Membrane</keyword>
<feature type="transmembrane region" description="Helical" evidence="1">
    <location>
        <begin position="182"/>
        <end position="200"/>
    </location>
</feature>
<feature type="transmembrane region" description="Helical" evidence="1">
    <location>
        <begin position="86"/>
        <end position="110"/>
    </location>
</feature>
<reference evidence="2 3" key="1">
    <citation type="submission" date="2024-02" db="EMBL/GenBank/DDBJ databases">
        <authorList>
            <person name="Chen Y."/>
            <person name="Shah S."/>
            <person name="Dougan E. K."/>
            <person name="Thang M."/>
            <person name="Chan C."/>
        </authorList>
    </citation>
    <scope>NUCLEOTIDE SEQUENCE [LARGE SCALE GENOMIC DNA]</scope>
</reference>
<feature type="transmembrane region" description="Helical" evidence="1">
    <location>
        <begin position="116"/>
        <end position="135"/>
    </location>
</feature>
<dbReference type="EMBL" id="CAXAMN010000703">
    <property type="protein sequence ID" value="CAK8990199.1"/>
    <property type="molecule type" value="Genomic_DNA"/>
</dbReference>
<proteinExistence type="predicted"/>
<evidence type="ECO:0000256" key="1">
    <source>
        <dbReference type="SAM" id="Phobius"/>
    </source>
</evidence>